<feature type="domain" description="Transglutaminase-like" evidence="2">
    <location>
        <begin position="220"/>
        <end position="276"/>
    </location>
</feature>
<name>D4S0K8_9FIRM</name>
<comment type="caution">
    <text evidence="3">The sequence shown here is derived from an EMBL/GenBank/DDBJ whole genome shotgun (WGS) entry which is preliminary data.</text>
</comment>
<dbReference type="Proteomes" id="UP000006238">
    <property type="component" value="Unassembled WGS sequence"/>
</dbReference>
<proteinExistence type="predicted"/>
<feature type="region of interest" description="Disordered" evidence="1">
    <location>
        <begin position="39"/>
        <end position="152"/>
    </location>
</feature>
<accession>D4S0K8</accession>
<sequence length="411" mass="45709">MLIKILYKGGRFMKKSAKIYAVLIALALLFTAGCVRKTADSDNVESSNELPSFISETTTTANDEVSTEKETGTTGENEPEEQTTDTVVIPETTAHTTPQITQQTTPARENVTTRATEPTPATQTETKGQENVPATKPAAHDTSAYPAYSSSNNYSELTKSYSNVTEDDINTINSILNSIIKPGMTETEKIRTVHNWIVCNTTYNDNYYDRGDSFNHVSNLLNNKTGVCQGYSVTFYIFMKQMGIPCTLVMGKTDNVSHAWNAVKLDGNWYYIDVTWDDPVVNGTSNYPGGDNISYEYLLCTYNHISMTHKEDNYIGTTPLPNGISNDYNDLMYRMSGFTNVMRVNSSEELADRLQGFMNKSGKYAIILENENITMNDGVDAVKNYLKNLNRGYSVSISYSTNLLAVTVDFT</sequence>
<feature type="compositionally biased region" description="Polar residues" evidence="1">
    <location>
        <begin position="44"/>
        <end position="64"/>
    </location>
</feature>
<evidence type="ECO:0000313" key="3">
    <source>
        <dbReference type="EMBL" id="EFF68356.1"/>
    </source>
</evidence>
<dbReference type="eggNOG" id="COG5279">
    <property type="taxonomic scope" value="Bacteria"/>
</dbReference>
<dbReference type="STRING" id="45851.BHV86_09625"/>
<dbReference type="AlphaFoldDB" id="D4S0K8"/>
<protein>
    <recommendedName>
        <fullName evidence="2">Transglutaminase-like domain-containing protein</fullName>
    </recommendedName>
</protein>
<evidence type="ECO:0000313" key="4">
    <source>
        <dbReference type="Proteomes" id="UP000006238"/>
    </source>
</evidence>
<dbReference type="SUPFAM" id="SSF54001">
    <property type="entry name" value="Cysteine proteinases"/>
    <property type="match status" value="1"/>
</dbReference>
<gene>
    <name evidence="3" type="ORF">BUTYVIB_01627</name>
</gene>
<dbReference type="HOGENOM" id="CLU_668475_0_0_9"/>
<dbReference type="EMBL" id="ABWN01000030">
    <property type="protein sequence ID" value="EFF68356.1"/>
    <property type="molecule type" value="Genomic_DNA"/>
</dbReference>
<feature type="compositionally biased region" description="Low complexity" evidence="1">
    <location>
        <begin position="143"/>
        <end position="152"/>
    </location>
</feature>
<reference evidence="3 4" key="1">
    <citation type="submission" date="2010-02" db="EMBL/GenBank/DDBJ databases">
        <authorList>
            <person name="Weinstock G."/>
            <person name="Sodergren E."/>
            <person name="Clifton S."/>
            <person name="Fulton L."/>
            <person name="Fulton B."/>
            <person name="Courtney L."/>
            <person name="Fronick C."/>
            <person name="Harrison M."/>
            <person name="Strong C."/>
            <person name="Farmer C."/>
            <person name="Delahaunty K."/>
            <person name="Markovic C."/>
            <person name="Hall O."/>
            <person name="Minx P."/>
            <person name="Tomlinson C."/>
            <person name="Mitreva M."/>
            <person name="Nelson J."/>
            <person name="Hou S."/>
            <person name="Wollam A."/>
            <person name="Pepin K.H."/>
            <person name="Johnson M."/>
            <person name="Bhonagiri V."/>
            <person name="Zhang X."/>
            <person name="Suruliraj S."/>
            <person name="Warren W."/>
            <person name="Chinwalla A."/>
            <person name="Mardis E.R."/>
            <person name="Wilson R.K."/>
        </authorList>
    </citation>
    <scope>NUCLEOTIDE SEQUENCE [LARGE SCALE GENOMIC DNA]</scope>
    <source>
        <strain evidence="3 4">DSM 2876</strain>
    </source>
</reference>
<dbReference type="InterPro" id="IPR002931">
    <property type="entry name" value="Transglutaminase-like"/>
</dbReference>
<dbReference type="PROSITE" id="PS51257">
    <property type="entry name" value="PROKAR_LIPOPROTEIN"/>
    <property type="match status" value="1"/>
</dbReference>
<dbReference type="InterPro" id="IPR052557">
    <property type="entry name" value="CAP/Cytokinesis_protein"/>
</dbReference>
<dbReference type="PANTHER" id="PTHR46333:SF2">
    <property type="entry name" value="CYTOKINESIS PROTEIN 3"/>
    <property type="match status" value="1"/>
</dbReference>
<keyword evidence="4" id="KW-1185">Reference proteome</keyword>
<evidence type="ECO:0000259" key="2">
    <source>
        <dbReference type="SMART" id="SM00460"/>
    </source>
</evidence>
<dbReference type="GO" id="GO:0005737">
    <property type="term" value="C:cytoplasm"/>
    <property type="evidence" value="ECO:0007669"/>
    <property type="project" value="TreeGrafter"/>
</dbReference>
<dbReference type="Gene3D" id="3.10.620.30">
    <property type="match status" value="1"/>
</dbReference>
<feature type="compositionally biased region" description="Low complexity" evidence="1">
    <location>
        <begin position="90"/>
        <end position="126"/>
    </location>
</feature>
<dbReference type="InterPro" id="IPR038765">
    <property type="entry name" value="Papain-like_cys_pep_sf"/>
</dbReference>
<evidence type="ECO:0000256" key="1">
    <source>
        <dbReference type="SAM" id="MobiDB-lite"/>
    </source>
</evidence>
<dbReference type="Pfam" id="PF01841">
    <property type="entry name" value="Transglut_core"/>
    <property type="match status" value="1"/>
</dbReference>
<organism evidence="3 4">
    <name type="scientific">Eshraghiella crossota DSM 2876</name>
    <dbReference type="NCBI Taxonomy" id="511680"/>
    <lineage>
        <taxon>Bacteria</taxon>
        <taxon>Bacillati</taxon>
        <taxon>Bacillota</taxon>
        <taxon>Clostridia</taxon>
        <taxon>Lachnospirales</taxon>
        <taxon>Lachnospiraceae</taxon>
        <taxon>Eshraghiella</taxon>
    </lineage>
</organism>
<dbReference type="SMART" id="SM00460">
    <property type="entry name" value="TGc"/>
    <property type="match status" value="1"/>
</dbReference>
<dbReference type="PANTHER" id="PTHR46333">
    <property type="entry name" value="CYTOKINESIS PROTEIN 3"/>
    <property type="match status" value="1"/>
</dbReference>